<comment type="caution">
    <text evidence="2">The sequence shown here is derived from an EMBL/GenBank/DDBJ whole genome shotgun (WGS) entry which is preliminary data.</text>
</comment>
<keyword evidence="3" id="KW-1185">Reference proteome</keyword>
<sequence length="211" mass="23497">MEGERASRETQEGKIGQFFGEVDPVLMINLVNTSLYAFNKTYDYQSVCDPEKDSKAAAGPRSVYVPTIADVLSIGWWASSAAWSILQQLLVGLVFPNLLEAVESADDDIPDAMFKESCITEQTQYFFDNNESSYSENTGKTHNAVTLGSNKTKWDFYLPCTPMDEERCSVSAASEMFREDAEASSVSRPHLMLSSLQIEVALRRWVGMSCP</sequence>
<dbReference type="Proteomes" id="UP000314294">
    <property type="component" value="Unassembled WGS sequence"/>
</dbReference>
<feature type="domain" description="Voltage-dependent calcium channel alpha-2/delta subunit conserved region" evidence="1">
    <location>
        <begin position="9"/>
        <end position="138"/>
    </location>
</feature>
<dbReference type="EMBL" id="SRLO01000017">
    <property type="protein sequence ID" value="TNN86234.1"/>
    <property type="molecule type" value="Genomic_DNA"/>
</dbReference>
<reference evidence="2 3" key="1">
    <citation type="submission" date="2019-03" db="EMBL/GenBank/DDBJ databases">
        <title>First draft genome of Liparis tanakae, snailfish: a comprehensive survey of snailfish specific genes.</title>
        <authorList>
            <person name="Kim W."/>
            <person name="Song I."/>
            <person name="Jeong J.-H."/>
            <person name="Kim D."/>
            <person name="Kim S."/>
            <person name="Ryu S."/>
            <person name="Song J.Y."/>
            <person name="Lee S.K."/>
        </authorList>
    </citation>
    <scope>NUCLEOTIDE SEQUENCE [LARGE SCALE GENOMIC DNA]</scope>
    <source>
        <tissue evidence="2">Muscle</tissue>
    </source>
</reference>
<dbReference type="OrthoDB" id="10054666at2759"/>
<proteinExistence type="predicted"/>
<protein>
    <submittedName>
        <fullName evidence="2">Voltage-dependent calcium channel subunit alpha-2/delta-1</fullName>
    </submittedName>
</protein>
<organism evidence="2 3">
    <name type="scientific">Liparis tanakae</name>
    <name type="common">Tanaka's snailfish</name>
    <dbReference type="NCBI Taxonomy" id="230148"/>
    <lineage>
        <taxon>Eukaryota</taxon>
        <taxon>Metazoa</taxon>
        <taxon>Chordata</taxon>
        <taxon>Craniata</taxon>
        <taxon>Vertebrata</taxon>
        <taxon>Euteleostomi</taxon>
        <taxon>Actinopterygii</taxon>
        <taxon>Neopterygii</taxon>
        <taxon>Teleostei</taxon>
        <taxon>Neoteleostei</taxon>
        <taxon>Acanthomorphata</taxon>
        <taxon>Eupercaria</taxon>
        <taxon>Perciformes</taxon>
        <taxon>Cottioidei</taxon>
        <taxon>Cottales</taxon>
        <taxon>Liparidae</taxon>
        <taxon>Liparis</taxon>
    </lineage>
</organism>
<accession>A0A4Z2J8V3</accession>
<dbReference type="AlphaFoldDB" id="A0A4Z2J8V3"/>
<name>A0A4Z2J8V3_9TELE</name>
<evidence type="ECO:0000313" key="3">
    <source>
        <dbReference type="Proteomes" id="UP000314294"/>
    </source>
</evidence>
<gene>
    <name evidence="2" type="primary">CACNA2D1_2</name>
    <name evidence="2" type="ORF">EYF80_003651</name>
</gene>
<dbReference type="InterPro" id="IPR013680">
    <property type="entry name" value="VDCC_a2/dsu"/>
</dbReference>
<dbReference type="Pfam" id="PF08473">
    <property type="entry name" value="VGCC_alpha2"/>
    <property type="match status" value="1"/>
</dbReference>
<evidence type="ECO:0000313" key="2">
    <source>
        <dbReference type="EMBL" id="TNN86234.1"/>
    </source>
</evidence>
<evidence type="ECO:0000259" key="1">
    <source>
        <dbReference type="Pfam" id="PF08473"/>
    </source>
</evidence>